<dbReference type="OrthoDB" id="10610466at2759"/>
<keyword evidence="3" id="KW-1185">Reference proteome</keyword>
<feature type="region of interest" description="Disordered" evidence="1">
    <location>
        <begin position="1"/>
        <end position="51"/>
    </location>
</feature>
<gene>
    <name evidence="2" type="ORF">K458DRAFT_421023</name>
</gene>
<proteinExistence type="predicted"/>
<accession>A0A6G1IS89</accession>
<feature type="compositionally biased region" description="Basic and acidic residues" evidence="1">
    <location>
        <begin position="90"/>
        <end position="101"/>
    </location>
</feature>
<feature type="region of interest" description="Disordered" evidence="1">
    <location>
        <begin position="68"/>
        <end position="101"/>
    </location>
</feature>
<evidence type="ECO:0000256" key="1">
    <source>
        <dbReference type="SAM" id="MobiDB-lite"/>
    </source>
</evidence>
<dbReference type="AlphaFoldDB" id="A0A6G1IS89"/>
<organism evidence="2 3">
    <name type="scientific">Lentithecium fluviatile CBS 122367</name>
    <dbReference type="NCBI Taxonomy" id="1168545"/>
    <lineage>
        <taxon>Eukaryota</taxon>
        <taxon>Fungi</taxon>
        <taxon>Dikarya</taxon>
        <taxon>Ascomycota</taxon>
        <taxon>Pezizomycotina</taxon>
        <taxon>Dothideomycetes</taxon>
        <taxon>Pleosporomycetidae</taxon>
        <taxon>Pleosporales</taxon>
        <taxon>Massarineae</taxon>
        <taxon>Lentitheciaceae</taxon>
        <taxon>Lentithecium</taxon>
    </lineage>
</organism>
<sequence length="160" mass="17732">MPPSNSQSVSRPEPTATPKNPLTRASTSPSQPPQPTQPHPSLLRRLSSSVPEHAAHILERLFAPNTVLYTQPHNDPHSPHDSTPTSPTIKEVRRRDSVGAKKDKHVKVVEIELDEERKRKVSGESEFGVPLCREADIEKWKVCGGQDGRGRGSSRRGSWN</sequence>
<reference evidence="2" key="1">
    <citation type="journal article" date="2020" name="Stud. Mycol.">
        <title>101 Dothideomycetes genomes: a test case for predicting lifestyles and emergence of pathogens.</title>
        <authorList>
            <person name="Haridas S."/>
            <person name="Albert R."/>
            <person name="Binder M."/>
            <person name="Bloem J."/>
            <person name="Labutti K."/>
            <person name="Salamov A."/>
            <person name="Andreopoulos B."/>
            <person name="Baker S."/>
            <person name="Barry K."/>
            <person name="Bills G."/>
            <person name="Bluhm B."/>
            <person name="Cannon C."/>
            <person name="Castanera R."/>
            <person name="Culley D."/>
            <person name="Daum C."/>
            <person name="Ezra D."/>
            <person name="Gonzalez J."/>
            <person name="Henrissat B."/>
            <person name="Kuo A."/>
            <person name="Liang C."/>
            <person name="Lipzen A."/>
            <person name="Lutzoni F."/>
            <person name="Magnuson J."/>
            <person name="Mondo S."/>
            <person name="Nolan M."/>
            <person name="Ohm R."/>
            <person name="Pangilinan J."/>
            <person name="Park H.-J."/>
            <person name="Ramirez L."/>
            <person name="Alfaro M."/>
            <person name="Sun H."/>
            <person name="Tritt A."/>
            <person name="Yoshinaga Y."/>
            <person name="Zwiers L.-H."/>
            <person name="Turgeon B."/>
            <person name="Goodwin S."/>
            <person name="Spatafora J."/>
            <person name="Crous P."/>
            <person name="Grigoriev I."/>
        </authorList>
    </citation>
    <scope>NUCLEOTIDE SEQUENCE</scope>
    <source>
        <strain evidence="2">CBS 122367</strain>
    </source>
</reference>
<name>A0A6G1IS89_9PLEO</name>
<feature type="compositionally biased region" description="Low complexity" evidence="1">
    <location>
        <begin position="39"/>
        <end position="49"/>
    </location>
</feature>
<evidence type="ECO:0000313" key="3">
    <source>
        <dbReference type="Proteomes" id="UP000799291"/>
    </source>
</evidence>
<feature type="compositionally biased region" description="Polar residues" evidence="1">
    <location>
        <begin position="1"/>
        <end position="10"/>
    </location>
</feature>
<protein>
    <submittedName>
        <fullName evidence="2">Uncharacterized protein</fullName>
    </submittedName>
</protein>
<evidence type="ECO:0000313" key="2">
    <source>
        <dbReference type="EMBL" id="KAF2681116.1"/>
    </source>
</evidence>
<dbReference type="EMBL" id="MU005593">
    <property type="protein sequence ID" value="KAF2681116.1"/>
    <property type="molecule type" value="Genomic_DNA"/>
</dbReference>
<dbReference type="Proteomes" id="UP000799291">
    <property type="component" value="Unassembled WGS sequence"/>
</dbReference>